<proteinExistence type="predicted"/>
<dbReference type="GO" id="GO:0022857">
    <property type="term" value="F:transmembrane transporter activity"/>
    <property type="evidence" value="ECO:0007669"/>
    <property type="project" value="InterPro"/>
</dbReference>
<feature type="transmembrane region" description="Helical" evidence="7">
    <location>
        <begin position="21"/>
        <end position="40"/>
    </location>
</feature>
<evidence type="ECO:0000256" key="4">
    <source>
        <dbReference type="ARBA" id="ARBA00022692"/>
    </source>
</evidence>
<feature type="transmembrane region" description="Helical" evidence="7">
    <location>
        <begin position="239"/>
        <end position="261"/>
    </location>
</feature>
<protein>
    <submittedName>
        <fullName evidence="9">MFS transporter</fullName>
    </submittedName>
</protein>
<keyword evidence="2" id="KW-0813">Transport</keyword>
<name>A0A934NQD9_9NOCA</name>
<feature type="transmembrane region" description="Helical" evidence="7">
    <location>
        <begin position="371"/>
        <end position="389"/>
    </location>
</feature>
<feature type="transmembrane region" description="Helical" evidence="7">
    <location>
        <begin position="124"/>
        <end position="143"/>
    </location>
</feature>
<keyword evidence="6 7" id="KW-0472">Membrane</keyword>
<feature type="transmembrane region" description="Helical" evidence="7">
    <location>
        <begin position="60"/>
        <end position="81"/>
    </location>
</feature>
<evidence type="ECO:0000256" key="7">
    <source>
        <dbReference type="SAM" id="Phobius"/>
    </source>
</evidence>
<evidence type="ECO:0000259" key="8">
    <source>
        <dbReference type="PROSITE" id="PS50850"/>
    </source>
</evidence>
<feature type="transmembrane region" description="Helical" evidence="7">
    <location>
        <begin position="213"/>
        <end position="233"/>
    </location>
</feature>
<feature type="transmembrane region" description="Helical" evidence="7">
    <location>
        <begin position="281"/>
        <end position="302"/>
    </location>
</feature>
<dbReference type="SUPFAM" id="SSF103473">
    <property type="entry name" value="MFS general substrate transporter"/>
    <property type="match status" value="1"/>
</dbReference>
<dbReference type="GO" id="GO:0005886">
    <property type="term" value="C:plasma membrane"/>
    <property type="evidence" value="ECO:0007669"/>
    <property type="project" value="UniProtKB-SubCell"/>
</dbReference>
<dbReference type="InterPro" id="IPR020846">
    <property type="entry name" value="MFS_dom"/>
</dbReference>
<feature type="transmembrane region" description="Helical" evidence="7">
    <location>
        <begin position="346"/>
        <end position="365"/>
    </location>
</feature>
<evidence type="ECO:0000313" key="10">
    <source>
        <dbReference type="Proteomes" id="UP000655868"/>
    </source>
</evidence>
<dbReference type="CDD" id="cd17321">
    <property type="entry name" value="MFS_MMR_MDR_like"/>
    <property type="match status" value="1"/>
</dbReference>
<accession>A0A934NQD9</accession>
<dbReference type="Gene3D" id="1.20.1720.10">
    <property type="entry name" value="Multidrug resistance protein D"/>
    <property type="match status" value="1"/>
</dbReference>
<organism evidence="9 10">
    <name type="scientific">Antrihabitans stalagmiti</name>
    <dbReference type="NCBI Taxonomy" id="2799499"/>
    <lineage>
        <taxon>Bacteria</taxon>
        <taxon>Bacillati</taxon>
        <taxon>Actinomycetota</taxon>
        <taxon>Actinomycetes</taxon>
        <taxon>Mycobacteriales</taxon>
        <taxon>Nocardiaceae</taxon>
        <taxon>Antrihabitans</taxon>
    </lineage>
</organism>
<evidence type="ECO:0000256" key="2">
    <source>
        <dbReference type="ARBA" id="ARBA00022448"/>
    </source>
</evidence>
<dbReference type="InterPro" id="IPR004638">
    <property type="entry name" value="EmrB-like"/>
</dbReference>
<evidence type="ECO:0000256" key="3">
    <source>
        <dbReference type="ARBA" id="ARBA00022475"/>
    </source>
</evidence>
<dbReference type="PANTHER" id="PTHR42718">
    <property type="entry name" value="MAJOR FACILITATOR SUPERFAMILY MULTIDRUG TRANSPORTER MFSC"/>
    <property type="match status" value="1"/>
</dbReference>
<dbReference type="EMBL" id="JAEMNV010000003">
    <property type="protein sequence ID" value="MBJ8339367.1"/>
    <property type="molecule type" value="Genomic_DNA"/>
</dbReference>
<keyword evidence="4 7" id="KW-0812">Transmembrane</keyword>
<feature type="transmembrane region" description="Helical" evidence="7">
    <location>
        <begin position="182"/>
        <end position="201"/>
    </location>
</feature>
<dbReference type="PROSITE" id="PS50850">
    <property type="entry name" value="MFS"/>
    <property type="match status" value="1"/>
</dbReference>
<keyword evidence="3" id="KW-1003">Cell membrane</keyword>
<keyword evidence="10" id="KW-1185">Reference proteome</keyword>
<dbReference type="NCBIfam" id="TIGR00711">
    <property type="entry name" value="efflux_EmrB"/>
    <property type="match status" value="1"/>
</dbReference>
<evidence type="ECO:0000256" key="5">
    <source>
        <dbReference type="ARBA" id="ARBA00022989"/>
    </source>
</evidence>
<comment type="caution">
    <text evidence="9">The sequence shown here is derived from an EMBL/GenBank/DDBJ whole genome shotgun (WGS) entry which is preliminary data.</text>
</comment>
<evidence type="ECO:0000313" key="9">
    <source>
        <dbReference type="EMBL" id="MBJ8339367.1"/>
    </source>
</evidence>
<reference evidence="9" key="1">
    <citation type="submission" date="2020-12" db="EMBL/GenBank/DDBJ databases">
        <title>Antrihabitans popcorni sp. nov. and Antrihabitans auranticaus sp. nov., isolated from a larva cave.</title>
        <authorList>
            <person name="Lee S.D."/>
            <person name="Kim I.S."/>
        </authorList>
    </citation>
    <scope>NUCLEOTIDE SEQUENCE</scope>
    <source>
        <strain evidence="9">YC3-6</strain>
    </source>
</reference>
<feature type="transmembrane region" description="Helical" evidence="7">
    <location>
        <begin position="93"/>
        <end position="118"/>
    </location>
</feature>
<sequence length="547" mass="57687">MTATANHTTTGWQVSATGTRVVRPVLALIVLCLAEMLVLLDNTIVNVALPSMSTALQGSFSSLQWIVDAYVLTFAGLLLAFGHLGDRYGRRKVMVIGLVGVGVMSLAGAFVGGIGQIIAVRAGMGVFAAAVFPATLALLTGLFSDPRARAAAIAAWTAMAGVAIALGPTVGGWLLEHFSWRSVFWINVPLAAALVVAALLLVPESRAPHSGPLDVLGIVLSLSGITALVWAIIEAPHNGWTSQVTLTGYGVALACLALFVWRELKAPYPVLNLRLLTNRRFSFPALSITVAYFSMFGFLFLITQYFQGVREYSPLEFGLHSLPFALSVGLAAPIAVLLAQRFGTTAVIVTGLLILAVGMYIAGQVTIDSPYVGTVLISMVLMGLGLAIVQGPATEAIMSAVPEDEVGAGAGVNDTTREVGGALGVAVLGSIVASTYKTQIWPIVDKIPDTLANATDKEFMRQTAMSIIGLREKQQGSMFAPQIEGIITNMKVAVLDGFHIASYVTVGAVLVCAVVVAIALPWRRDAAQRSMLLGWADKPKEPESTRM</sequence>
<dbReference type="AlphaFoldDB" id="A0A934NQD9"/>
<dbReference type="InterPro" id="IPR036259">
    <property type="entry name" value="MFS_trans_sf"/>
</dbReference>
<dbReference type="Gene3D" id="1.20.1250.20">
    <property type="entry name" value="MFS general substrate transporter like domains"/>
    <property type="match status" value="1"/>
</dbReference>
<dbReference type="Pfam" id="PF07690">
    <property type="entry name" value="MFS_1"/>
    <property type="match status" value="1"/>
</dbReference>
<evidence type="ECO:0000256" key="1">
    <source>
        <dbReference type="ARBA" id="ARBA00004651"/>
    </source>
</evidence>
<dbReference type="InterPro" id="IPR011701">
    <property type="entry name" value="MFS"/>
</dbReference>
<feature type="domain" description="Major facilitator superfamily (MFS) profile" evidence="8">
    <location>
        <begin position="27"/>
        <end position="525"/>
    </location>
</feature>
<feature type="transmembrane region" description="Helical" evidence="7">
    <location>
        <begin position="500"/>
        <end position="522"/>
    </location>
</feature>
<gene>
    <name evidence="9" type="ORF">JGU71_10740</name>
</gene>
<evidence type="ECO:0000256" key="6">
    <source>
        <dbReference type="ARBA" id="ARBA00023136"/>
    </source>
</evidence>
<dbReference type="Proteomes" id="UP000655868">
    <property type="component" value="Unassembled WGS sequence"/>
</dbReference>
<comment type="subcellular location">
    <subcellularLocation>
        <location evidence="1">Cell membrane</location>
        <topology evidence="1">Multi-pass membrane protein</topology>
    </subcellularLocation>
</comment>
<feature type="transmembrane region" description="Helical" evidence="7">
    <location>
        <begin position="150"/>
        <end position="170"/>
    </location>
</feature>
<feature type="transmembrane region" description="Helical" evidence="7">
    <location>
        <begin position="322"/>
        <end position="339"/>
    </location>
</feature>
<dbReference type="RefSeq" id="WP_199704072.1">
    <property type="nucleotide sequence ID" value="NZ_JAEMNV010000003.1"/>
</dbReference>
<dbReference type="PANTHER" id="PTHR42718:SF42">
    <property type="entry name" value="EXPORT PROTEIN"/>
    <property type="match status" value="1"/>
</dbReference>
<keyword evidence="5 7" id="KW-1133">Transmembrane helix</keyword>